<feature type="domain" description="HTH lysR-type" evidence="6">
    <location>
        <begin position="1"/>
        <end position="58"/>
    </location>
</feature>
<dbReference type="Pfam" id="PF03466">
    <property type="entry name" value="LysR_substrate"/>
    <property type="match status" value="1"/>
</dbReference>
<keyword evidence="3" id="KW-0238">DNA-binding</keyword>
<dbReference type="InterPro" id="IPR000847">
    <property type="entry name" value="LysR_HTH_N"/>
</dbReference>
<dbReference type="PRINTS" id="PR00039">
    <property type="entry name" value="HTHLYSR"/>
</dbReference>
<proteinExistence type="inferred from homology"/>
<keyword evidence="4" id="KW-0804">Transcription</keyword>
<dbReference type="InterPro" id="IPR036390">
    <property type="entry name" value="WH_DNA-bd_sf"/>
</dbReference>
<accession>A0ABS8YKZ8</accession>
<evidence type="ECO:0000256" key="3">
    <source>
        <dbReference type="ARBA" id="ARBA00023125"/>
    </source>
</evidence>
<keyword evidence="8" id="KW-1185">Reference proteome</keyword>
<dbReference type="Gene3D" id="1.10.10.10">
    <property type="entry name" value="Winged helix-like DNA-binding domain superfamily/Winged helix DNA-binding domain"/>
    <property type="match status" value="1"/>
</dbReference>
<gene>
    <name evidence="7" type="ORF">LQV63_17145</name>
</gene>
<dbReference type="Proteomes" id="UP001199916">
    <property type="component" value="Unassembled WGS sequence"/>
</dbReference>
<evidence type="ECO:0000313" key="7">
    <source>
        <dbReference type="EMBL" id="MCE5171030.1"/>
    </source>
</evidence>
<dbReference type="PROSITE" id="PS50931">
    <property type="entry name" value="HTH_LYSR"/>
    <property type="match status" value="1"/>
</dbReference>
<evidence type="ECO:0000313" key="8">
    <source>
        <dbReference type="Proteomes" id="UP001199916"/>
    </source>
</evidence>
<dbReference type="SUPFAM" id="SSF46785">
    <property type="entry name" value="Winged helix' DNA-binding domain"/>
    <property type="match status" value="1"/>
</dbReference>
<evidence type="ECO:0000256" key="1">
    <source>
        <dbReference type="ARBA" id="ARBA00009437"/>
    </source>
</evidence>
<dbReference type="InterPro" id="IPR005119">
    <property type="entry name" value="LysR_subst-bd"/>
</dbReference>
<sequence length="316" mass="35637">MELRQLHYFVKVAQKEHVTQAAEELHVAQSAVSRQIHQLEEELGVKLFLQKGRNLQLTPVGQLFCKRAEVILKELERAVQEVQEFMDPELGEVRIGFPHSLGVHLIPKMVAEFRKRHPNVKFRFKQGMYPSLIRDVVSGEVDLAFISPYPKECDQVTGEIVLTEELLAILPPNHALAGEESISLKQLKDETFVMFSPGYSLRPIVWDACIEAGFTPRISFEGEETETIRGLVAAGMGVSLLPDMALKHTSELEPARVRVVDPAVTRTIGLIRRVDEKLPLVAQTFHAFLLRYFEQHDLYELARSKKSASSSNASST</sequence>
<dbReference type="SUPFAM" id="SSF53850">
    <property type="entry name" value="Periplasmic binding protein-like II"/>
    <property type="match status" value="1"/>
</dbReference>
<evidence type="ECO:0000256" key="4">
    <source>
        <dbReference type="ARBA" id="ARBA00023163"/>
    </source>
</evidence>
<evidence type="ECO:0000256" key="2">
    <source>
        <dbReference type="ARBA" id="ARBA00023015"/>
    </source>
</evidence>
<dbReference type="EMBL" id="JAJNBZ010000014">
    <property type="protein sequence ID" value="MCE5171030.1"/>
    <property type="molecule type" value="Genomic_DNA"/>
</dbReference>
<dbReference type="PANTHER" id="PTHR30419">
    <property type="entry name" value="HTH-TYPE TRANSCRIPTIONAL REGULATOR YBHD"/>
    <property type="match status" value="1"/>
</dbReference>
<dbReference type="Gene3D" id="3.40.190.290">
    <property type="match status" value="1"/>
</dbReference>
<comment type="caution">
    <text evidence="7">The sequence shown here is derived from an EMBL/GenBank/DDBJ whole genome shotgun (WGS) entry which is preliminary data.</text>
</comment>
<protein>
    <submittedName>
        <fullName evidence="7">LysR family transcriptional regulator</fullName>
    </submittedName>
</protein>
<dbReference type="RefSeq" id="WP_233697618.1">
    <property type="nucleotide sequence ID" value="NZ_JAJNBZ010000014.1"/>
</dbReference>
<keyword evidence="5" id="KW-0175">Coiled coil</keyword>
<evidence type="ECO:0000256" key="5">
    <source>
        <dbReference type="SAM" id="Coils"/>
    </source>
</evidence>
<name>A0ABS8YKZ8_9BACL</name>
<reference evidence="7 8" key="1">
    <citation type="submission" date="2021-11" db="EMBL/GenBank/DDBJ databases">
        <title>Draft genome sequence of Paenibacillus profundus YoMME, a new Gram-positive bacteria with exoelectrogenic properties.</title>
        <authorList>
            <person name="Hubenova Y."/>
            <person name="Hubenova E."/>
            <person name="Manasiev Y."/>
            <person name="Peykov S."/>
            <person name="Mitov M."/>
        </authorList>
    </citation>
    <scope>NUCLEOTIDE SEQUENCE [LARGE SCALE GENOMIC DNA]</scope>
    <source>
        <strain evidence="7 8">YoMME</strain>
    </source>
</reference>
<keyword evidence="2" id="KW-0805">Transcription regulation</keyword>
<comment type="similarity">
    <text evidence="1">Belongs to the LysR transcriptional regulatory family.</text>
</comment>
<dbReference type="CDD" id="cd08434">
    <property type="entry name" value="PBP2_GltC_like"/>
    <property type="match status" value="1"/>
</dbReference>
<organism evidence="7 8">
    <name type="scientific">Paenibacillus profundus</name>
    <dbReference type="NCBI Taxonomy" id="1173085"/>
    <lineage>
        <taxon>Bacteria</taxon>
        <taxon>Bacillati</taxon>
        <taxon>Bacillota</taxon>
        <taxon>Bacilli</taxon>
        <taxon>Bacillales</taxon>
        <taxon>Paenibacillaceae</taxon>
        <taxon>Paenibacillus</taxon>
    </lineage>
</organism>
<dbReference type="InterPro" id="IPR050950">
    <property type="entry name" value="HTH-type_LysR_regulators"/>
</dbReference>
<feature type="coiled-coil region" evidence="5">
    <location>
        <begin position="22"/>
        <end position="85"/>
    </location>
</feature>
<dbReference type="InterPro" id="IPR036388">
    <property type="entry name" value="WH-like_DNA-bd_sf"/>
</dbReference>
<evidence type="ECO:0000259" key="6">
    <source>
        <dbReference type="PROSITE" id="PS50931"/>
    </source>
</evidence>
<dbReference type="PANTHER" id="PTHR30419:SF28">
    <property type="entry name" value="HTH-TYPE TRANSCRIPTIONAL REGULATOR BSDA"/>
    <property type="match status" value="1"/>
</dbReference>
<dbReference type="Pfam" id="PF00126">
    <property type="entry name" value="HTH_1"/>
    <property type="match status" value="1"/>
</dbReference>